<proteinExistence type="inferred from homology"/>
<dbReference type="EMBL" id="JQDR03002550">
    <property type="protein sequence ID" value="KAA0203029.1"/>
    <property type="molecule type" value="Genomic_DNA"/>
</dbReference>
<dbReference type="SUPFAM" id="SSF50129">
    <property type="entry name" value="GroES-like"/>
    <property type="match status" value="1"/>
</dbReference>
<keyword evidence="3" id="KW-0479">Metal-binding</keyword>
<comment type="cofactor">
    <cofactor evidence="1">
        <name>Zn(2+)</name>
        <dbReference type="ChEBI" id="CHEBI:29105"/>
    </cofactor>
</comment>
<accession>A0A6A0HC05</accession>
<gene>
    <name evidence="9" type="ORF">HAZT_HAZT004816</name>
</gene>
<dbReference type="Proteomes" id="UP000711488">
    <property type="component" value="Unassembled WGS sequence"/>
</dbReference>
<dbReference type="AlphaFoldDB" id="A0A6A0HC05"/>
<dbReference type="GO" id="GO:0006062">
    <property type="term" value="P:sorbitol catabolic process"/>
    <property type="evidence" value="ECO:0007669"/>
    <property type="project" value="TreeGrafter"/>
</dbReference>
<evidence type="ECO:0000256" key="6">
    <source>
        <dbReference type="ARBA" id="ARBA00026132"/>
    </source>
</evidence>
<sequence length="116" mass="12288">MAPGTENLSAVLYGISDLRLEQREVKKPGDHDVLLRMGQVGICGSDVSYLTKGRIGDFIVKDPMVLGHEAAGTVVECGSKVTNLKCGECSQVLLLMSGAGSVSALDCFKDKVIECN</sequence>
<evidence type="ECO:0000256" key="5">
    <source>
        <dbReference type="ARBA" id="ARBA00023002"/>
    </source>
</evidence>
<reference evidence="9" key="3">
    <citation type="submission" date="2019-06" db="EMBL/GenBank/DDBJ databases">
        <authorList>
            <person name="Poynton C."/>
            <person name="Hasenbein S."/>
            <person name="Benoit J.B."/>
            <person name="Sepulveda M.S."/>
            <person name="Poelchau M.F."/>
            <person name="Murali S.C."/>
            <person name="Chen S."/>
            <person name="Glastad K.M."/>
            <person name="Werren J.H."/>
            <person name="Vineis J.H."/>
            <person name="Bowen J.L."/>
            <person name="Friedrich M."/>
            <person name="Jones J."/>
            <person name="Robertson H.M."/>
            <person name="Feyereisen R."/>
            <person name="Mechler-Hickson A."/>
            <person name="Mathers N."/>
            <person name="Lee C.E."/>
            <person name="Colbourne J.K."/>
            <person name="Biales A."/>
            <person name="Johnston J.S."/>
            <person name="Wellborn G.A."/>
            <person name="Rosendale A.J."/>
            <person name="Cridge A.G."/>
            <person name="Munoz-Torres M.C."/>
            <person name="Bain P.A."/>
            <person name="Manny A.R."/>
            <person name="Major K.M."/>
            <person name="Lambert F.N."/>
            <person name="Vulpe C.D."/>
            <person name="Tuck P."/>
            <person name="Blalock B.J."/>
            <person name="Lin Y.-Y."/>
            <person name="Smith M.E."/>
            <person name="Ochoa-Acuna H."/>
            <person name="Chen M.-J.M."/>
            <person name="Childers C.P."/>
            <person name="Qu J."/>
            <person name="Dugan S."/>
            <person name="Lee S.L."/>
            <person name="Chao H."/>
            <person name="Dinh H."/>
            <person name="Han Y."/>
            <person name="Doddapaneni H."/>
            <person name="Worley K.C."/>
            <person name="Muzny D.M."/>
            <person name="Gibbs R.A."/>
            <person name="Richards S."/>
        </authorList>
    </citation>
    <scope>NUCLEOTIDE SEQUENCE</scope>
    <source>
        <strain evidence="9">HAZT.00-mixed</strain>
        <tissue evidence="9">Whole organism</tissue>
    </source>
</reference>
<reference evidence="9" key="2">
    <citation type="journal article" date="2018" name="Environ. Sci. Technol.">
        <title>The Toxicogenome of Hyalella azteca: A Model for Sediment Ecotoxicology and Evolutionary Toxicology.</title>
        <authorList>
            <person name="Poynton H.C."/>
            <person name="Hasenbein S."/>
            <person name="Benoit J.B."/>
            <person name="Sepulveda M.S."/>
            <person name="Poelchau M.F."/>
            <person name="Hughes D.S.T."/>
            <person name="Murali S.C."/>
            <person name="Chen S."/>
            <person name="Glastad K.M."/>
            <person name="Goodisman M.A.D."/>
            <person name="Werren J.H."/>
            <person name="Vineis J.H."/>
            <person name="Bowen J.L."/>
            <person name="Friedrich M."/>
            <person name="Jones J."/>
            <person name="Robertson H.M."/>
            <person name="Feyereisen R."/>
            <person name="Mechler-Hickson A."/>
            <person name="Mathers N."/>
            <person name="Lee C.E."/>
            <person name="Colbourne J.K."/>
            <person name="Biales A."/>
            <person name="Johnston J.S."/>
            <person name="Wellborn G.A."/>
            <person name="Rosendale A.J."/>
            <person name="Cridge A.G."/>
            <person name="Munoz-Torres M.C."/>
            <person name="Bain P.A."/>
            <person name="Manny A.R."/>
            <person name="Major K.M."/>
            <person name="Lambert F.N."/>
            <person name="Vulpe C.D."/>
            <person name="Tuck P."/>
            <person name="Blalock B.J."/>
            <person name="Lin Y.Y."/>
            <person name="Smith M.E."/>
            <person name="Ochoa-Acuna H."/>
            <person name="Chen M.M."/>
            <person name="Childers C.P."/>
            <person name="Qu J."/>
            <person name="Dugan S."/>
            <person name="Lee S.L."/>
            <person name="Chao H."/>
            <person name="Dinh H."/>
            <person name="Han Y."/>
            <person name="Doddapaneni H."/>
            <person name="Worley K.C."/>
            <person name="Muzny D.M."/>
            <person name="Gibbs R.A."/>
            <person name="Richards S."/>
        </authorList>
    </citation>
    <scope>NUCLEOTIDE SEQUENCE</scope>
    <source>
        <strain evidence="9">HAZT.00-mixed</strain>
        <tissue evidence="9">Whole organism</tissue>
    </source>
</reference>
<evidence type="ECO:0000256" key="3">
    <source>
        <dbReference type="ARBA" id="ARBA00022723"/>
    </source>
</evidence>
<evidence type="ECO:0000256" key="4">
    <source>
        <dbReference type="ARBA" id="ARBA00022833"/>
    </source>
</evidence>
<dbReference type="GO" id="GO:0003939">
    <property type="term" value="F:L-iditol 2-dehydrogenase (NAD+) activity"/>
    <property type="evidence" value="ECO:0007669"/>
    <property type="project" value="TreeGrafter"/>
</dbReference>
<comment type="similarity">
    <text evidence="2">Belongs to the zinc-containing alcohol dehydrogenase family.</text>
</comment>
<evidence type="ECO:0000256" key="2">
    <source>
        <dbReference type="ARBA" id="ARBA00008072"/>
    </source>
</evidence>
<evidence type="ECO:0000259" key="8">
    <source>
        <dbReference type="Pfam" id="PF08240"/>
    </source>
</evidence>
<dbReference type="Gene3D" id="3.90.180.10">
    <property type="entry name" value="Medium-chain alcohol dehydrogenases, catalytic domain"/>
    <property type="match status" value="1"/>
</dbReference>
<dbReference type="PANTHER" id="PTHR43161:SF9">
    <property type="entry name" value="SORBITOL DEHYDROGENASE"/>
    <property type="match status" value="1"/>
</dbReference>
<dbReference type="GO" id="GO:0008270">
    <property type="term" value="F:zinc ion binding"/>
    <property type="evidence" value="ECO:0007669"/>
    <property type="project" value="InterPro"/>
</dbReference>
<evidence type="ECO:0000256" key="1">
    <source>
        <dbReference type="ARBA" id="ARBA00001947"/>
    </source>
</evidence>
<reference evidence="9" key="1">
    <citation type="submission" date="2014-08" db="EMBL/GenBank/DDBJ databases">
        <authorList>
            <person name="Murali S."/>
            <person name="Richards S."/>
            <person name="Bandaranaike D."/>
            <person name="Bellair M."/>
            <person name="Blankenburg K."/>
            <person name="Chao H."/>
            <person name="Dinh H."/>
            <person name="Doddapaneni H."/>
            <person name="Dugan-Rocha S."/>
            <person name="Elkadiri S."/>
            <person name="Gnanaolivu R."/>
            <person name="Hughes D."/>
            <person name="Lee S."/>
            <person name="Li M."/>
            <person name="Ming W."/>
            <person name="Munidasa M."/>
            <person name="Muniz J."/>
            <person name="Nguyen L."/>
            <person name="Osuji N."/>
            <person name="Pu L.-L."/>
            <person name="Puazo M."/>
            <person name="Skinner E."/>
            <person name="Qu C."/>
            <person name="Quiroz J."/>
            <person name="Raj R."/>
            <person name="Weissenberger G."/>
            <person name="Xin Y."/>
            <person name="Zou X."/>
            <person name="Han Y."/>
            <person name="Worley K."/>
            <person name="Muzny D."/>
            <person name="Gibbs R."/>
        </authorList>
    </citation>
    <scope>NUCLEOTIDE SEQUENCE</scope>
    <source>
        <strain evidence="9">HAZT.00-mixed</strain>
        <tissue evidence="9">Whole organism</tissue>
    </source>
</reference>
<organism evidence="9">
    <name type="scientific">Hyalella azteca</name>
    <name type="common">Amphipod</name>
    <dbReference type="NCBI Taxonomy" id="294128"/>
    <lineage>
        <taxon>Eukaryota</taxon>
        <taxon>Metazoa</taxon>
        <taxon>Ecdysozoa</taxon>
        <taxon>Arthropoda</taxon>
        <taxon>Crustacea</taxon>
        <taxon>Multicrustacea</taxon>
        <taxon>Malacostraca</taxon>
        <taxon>Eumalacostraca</taxon>
        <taxon>Peracarida</taxon>
        <taxon>Amphipoda</taxon>
        <taxon>Senticaudata</taxon>
        <taxon>Talitrida</taxon>
        <taxon>Talitroidea</taxon>
        <taxon>Hyalellidae</taxon>
        <taxon>Hyalella</taxon>
    </lineage>
</organism>
<dbReference type="InterPro" id="IPR011032">
    <property type="entry name" value="GroES-like_sf"/>
</dbReference>
<keyword evidence="5" id="KW-0560">Oxidoreductase</keyword>
<dbReference type="Pfam" id="PF08240">
    <property type="entry name" value="ADH_N"/>
    <property type="match status" value="1"/>
</dbReference>
<dbReference type="InterPro" id="IPR013154">
    <property type="entry name" value="ADH-like_N"/>
</dbReference>
<dbReference type="InterPro" id="IPR002328">
    <property type="entry name" value="ADH_Zn_CS"/>
</dbReference>
<evidence type="ECO:0000313" key="9">
    <source>
        <dbReference type="EMBL" id="KAA0203029.1"/>
    </source>
</evidence>
<comment type="caution">
    <text evidence="9">The sequence shown here is derived from an EMBL/GenBank/DDBJ whole genome shotgun (WGS) entry which is preliminary data.</text>
</comment>
<name>A0A6A0HC05_HYAAZ</name>
<dbReference type="PANTHER" id="PTHR43161">
    <property type="entry name" value="SORBITOL DEHYDROGENASE"/>
    <property type="match status" value="1"/>
</dbReference>
<protein>
    <recommendedName>
        <fullName evidence="6">Sorbitol dehydrogenase</fullName>
    </recommendedName>
    <alternativeName>
        <fullName evidence="7">Polyol dehydrogenase</fullName>
    </alternativeName>
</protein>
<keyword evidence="4" id="KW-0862">Zinc</keyword>
<feature type="domain" description="Alcohol dehydrogenase-like N-terminal" evidence="8">
    <location>
        <begin position="29"/>
        <end position="88"/>
    </location>
</feature>
<dbReference type="OrthoDB" id="1879366at2759"/>
<dbReference type="PROSITE" id="PS00059">
    <property type="entry name" value="ADH_ZINC"/>
    <property type="match status" value="1"/>
</dbReference>
<evidence type="ECO:0000256" key="7">
    <source>
        <dbReference type="ARBA" id="ARBA00032485"/>
    </source>
</evidence>